<dbReference type="STRING" id="645517.A6F65_02334"/>
<evidence type="ECO:0000313" key="2">
    <source>
        <dbReference type="Proteomes" id="UP000092698"/>
    </source>
</evidence>
<sequence length="320" mass="36262">MVGKRSLTDRLADLFLALLVRLIAPLLRAACRRPADFPALQKAADRARVQLRSTHYYHPTYADADLPADVTQPRDLPGLDLDEAGQLALLERFDYAEELSQFAAAPQPGLAFHYGNGNFGEGDADALYAMIRTLKPRRLVEIGSGFSTRMAAAAIAHAARTDDAYRCDHTCIEPYEMRWLEELGVNVVRERVEDVDRGIFDSLQAGDMLFIDSSHVIRPFGDVLTEYQRIIPRLAKGVVVHVHDVFTPRDYPERWLREERRLWNEQYLLETMLAHSPRYRVLLALNWLHHAHPERAAAAFPGLARRPDAEPGSLWFEVAA</sequence>
<dbReference type="Pfam" id="PF13578">
    <property type="entry name" value="Methyltransf_24"/>
    <property type="match status" value="1"/>
</dbReference>
<evidence type="ECO:0000313" key="1">
    <source>
        <dbReference type="EMBL" id="ANU08617.1"/>
    </source>
</evidence>
<dbReference type="Gene3D" id="3.40.50.150">
    <property type="entry name" value="Vaccinia Virus protein VP39"/>
    <property type="match status" value="1"/>
</dbReference>
<dbReference type="KEGG" id="anh:A6F65_02334"/>
<dbReference type="PATRIC" id="fig|645517.4.peg.2319"/>
<reference evidence="1 2" key="1">
    <citation type="submission" date="2016-07" db="EMBL/GenBank/DDBJ databases">
        <title>Complete genome sequence of Altererythrobacter namhicola JCM 16345T, containing esterase-encoding genes.</title>
        <authorList>
            <person name="Cheng H."/>
            <person name="Wu Y.-H."/>
            <person name="Jian S.-L."/>
            <person name="Huo Y.-Y."/>
            <person name="Wang C.-S."/>
            <person name="Xu X.-W."/>
        </authorList>
    </citation>
    <scope>NUCLEOTIDE SEQUENCE [LARGE SCALE GENOMIC DNA]</scope>
    <source>
        <strain evidence="1 2">JCM 16345</strain>
    </source>
</reference>
<dbReference type="InterPro" id="IPR029063">
    <property type="entry name" value="SAM-dependent_MTases_sf"/>
</dbReference>
<organism evidence="1 2">
    <name type="scientific">Paraurantiacibacter namhicola</name>
    <dbReference type="NCBI Taxonomy" id="645517"/>
    <lineage>
        <taxon>Bacteria</taxon>
        <taxon>Pseudomonadati</taxon>
        <taxon>Pseudomonadota</taxon>
        <taxon>Alphaproteobacteria</taxon>
        <taxon>Sphingomonadales</taxon>
        <taxon>Erythrobacteraceae</taxon>
        <taxon>Paraurantiacibacter</taxon>
    </lineage>
</organism>
<dbReference type="Proteomes" id="UP000092698">
    <property type="component" value="Chromosome"/>
</dbReference>
<proteinExistence type="predicted"/>
<dbReference type="AlphaFoldDB" id="A0A1C7DB27"/>
<gene>
    <name evidence="1" type="ORF">A6F65_02334</name>
</gene>
<protein>
    <recommendedName>
        <fullName evidence="3">Class I SAM-dependent methyltransferase</fullName>
    </recommendedName>
</protein>
<accession>A0A1C7DB27</accession>
<dbReference type="SUPFAM" id="SSF53335">
    <property type="entry name" value="S-adenosyl-L-methionine-dependent methyltransferases"/>
    <property type="match status" value="1"/>
</dbReference>
<evidence type="ECO:0008006" key="3">
    <source>
        <dbReference type="Google" id="ProtNLM"/>
    </source>
</evidence>
<dbReference type="RefSeq" id="WP_157093130.1">
    <property type="nucleotide sequence ID" value="NZ_CP016545.1"/>
</dbReference>
<name>A0A1C7DB27_9SPHN</name>
<dbReference type="EMBL" id="CP016545">
    <property type="protein sequence ID" value="ANU08617.1"/>
    <property type="molecule type" value="Genomic_DNA"/>
</dbReference>
<keyword evidence="2" id="KW-1185">Reference proteome</keyword>
<dbReference type="OrthoDB" id="9795498at2"/>